<evidence type="ECO:0000256" key="3">
    <source>
        <dbReference type="ARBA" id="ARBA00008061"/>
    </source>
</evidence>
<proteinExistence type="inferred from homology"/>
<feature type="domain" description="Glycosyl hydrolase family 13 catalytic" evidence="14">
    <location>
        <begin position="112"/>
        <end position="444"/>
    </location>
</feature>
<evidence type="ECO:0000256" key="6">
    <source>
        <dbReference type="ARBA" id="ARBA00022490"/>
    </source>
</evidence>
<dbReference type="InterPro" id="IPR017853">
    <property type="entry name" value="GH"/>
</dbReference>
<dbReference type="Gene3D" id="2.60.40.10">
    <property type="entry name" value="Immunoglobulins"/>
    <property type="match status" value="1"/>
</dbReference>
<evidence type="ECO:0000256" key="12">
    <source>
        <dbReference type="ARBA" id="ARBA00034013"/>
    </source>
</evidence>
<evidence type="ECO:0000313" key="16">
    <source>
        <dbReference type="Proteomes" id="UP001595445"/>
    </source>
</evidence>
<dbReference type="EMBL" id="JBHRSM010000013">
    <property type="protein sequence ID" value="MFC3085935.1"/>
    <property type="molecule type" value="Genomic_DNA"/>
</dbReference>
<dbReference type="PANTHER" id="PTHR43651:SF11">
    <property type="entry name" value="MALTO-OLIGOSYLTREHALOSE TREHALOHYDROLASE"/>
    <property type="match status" value="1"/>
</dbReference>
<dbReference type="GO" id="GO:0016787">
    <property type="term" value="F:hydrolase activity"/>
    <property type="evidence" value="ECO:0007669"/>
    <property type="project" value="UniProtKB-KW"/>
</dbReference>
<evidence type="ECO:0000256" key="11">
    <source>
        <dbReference type="ARBA" id="ARBA00033284"/>
    </source>
</evidence>
<dbReference type="InterPro" id="IPR014756">
    <property type="entry name" value="Ig_E-set"/>
</dbReference>
<keyword evidence="16" id="KW-1185">Reference proteome</keyword>
<dbReference type="PANTHER" id="PTHR43651">
    <property type="entry name" value="1,4-ALPHA-GLUCAN-BRANCHING ENZYME"/>
    <property type="match status" value="1"/>
</dbReference>
<keyword evidence="8" id="KW-0119">Carbohydrate metabolism</keyword>
<dbReference type="Proteomes" id="UP001595445">
    <property type="component" value="Unassembled WGS sequence"/>
</dbReference>
<keyword evidence="9 13" id="KW-0326">Glycosidase</keyword>
<reference evidence="16" key="1">
    <citation type="journal article" date="2019" name="Int. J. Syst. Evol. Microbiol.">
        <title>The Global Catalogue of Microorganisms (GCM) 10K type strain sequencing project: providing services to taxonomists for standard genome sequencing and annotation.</title>
        <authorList>
            <consortium name="The Broad Institute Genomics Platform"/>
            <consortium name="The Broad Institute Genome Sequencing Center for Infectious Disease"/>
            <person name="Wu L."/>
            <person name="Ma J."/>
        </authorList>
    </citation>
    <scope>NUCLEOTIDE SEQUENCE [LARGE SCALE GENOMIC DNA]</scope>
    <source>
        <strain evidence="16">KCTC 62102</strain>
    </source>
</reference>
<comment type="caution">
    <text evidence="15">The sequence shown here is derived from an EMBL/GenBank/DDBJ whole genome shotgun (WGS) entry which is preliminary data.</text>
</comment>
<dbReference type="InterPro" id="IPR044901">
    <property type="entry name" value="Trehalose_TreZ_E-set_sf"/>
</dbReference>
<comment type="similarity">
    <text evidence="3 13">Belongs to the glycosyl hydrolase 13 family.</text>
</comment>
<dbReference type="SUPFAM" id="SSF51445">
    <property type="entry name" value="(Trans)glycosidases"/>
    <property type="match status" value="1"/>
</dbReference>
<gene>
    <name evidence="15" type="ORF">ACFOD6_07720</name>
</gene>
<evidence type="ECO:0000256" key="8">
    <source>
        <dbReference type="ARBA" id="ARBA00023277"/>
    </source>
</evidence>
<evidence type="ECO:0000259" key="14">
    <source>
        <dbReference type="SMART" id="SM00642"/>
    </source>
</evidence>
<name>A0ABV7DU80_9RHOB</name>
<evidence type="ECO:0000256" key="4">
    <source>
        <dbReference type="ARBA" id="ARBA00012268"/>
    </source>
</evidence>
<sequence length="593" mass="65310">MPAAPFWGARRSAPDEWSLALWAPSASAIRLELEGLDLPMVRGADGVHRCIARASEGGLYRFRAGDFRFADPASLQQEGGVEGHSVLRDLAPMTRRAQRAAPGPFARQVITEIHVGSFTREGSFAAAARTPELRRMAALGITAIELMPLGQFPGTRGWGYDSVLPYAPQDSYGPPEDLAALVDAAHRLGLLVYLDVVLNHFGPQGNALARICPEFFLAEENDWGPRIDYSRPAARAFFVDCARHWLRHYHFDGLRIDAIQEMKDDSALPIETELALALRREFPEVHLLAEDSRNRTAPYDPANRLYDAAWNDDYHHALHVHLTGESFGYYREFTLQPLRDLSVALRDGQALQGQTRPDGSTAKGEPSAHLPPSRFINFNLNHDHAGNRPRGERLVSLVGVERAQVAHALLLTAPYVPLLFMGEECGAQSAFPWFADYAGQVAADMAEERRKQFRGLPGGGLDMLDPFDPATATLAHPYARPAPDQESWLDLTRRMLELRRQVLLPIYRTGRAHPATVVITGPGALVADWHFRTGTVRAALSFQPTSASAPDRTAPEGRTALPLAALGEAGTPWFRLWLSRPTAPAPAPRPSAQ</sequence>
<evidence type="ECO:0000256" key="2">
    <source>
        <dbReference type="ARBA" id="ARBA00005199"/>
    </source>
</evidence>
<dbReference type="PIRSF" id="PIRSF006337">
    <property type="entry name" value="Trehalose_TreZ"/>
    <property type="match status" value="1"/>
</dbReference>
<evidence type="ECO:0000313" key="15">
    <source>
        <dbReference type="EMBL" id="MFC3085935.1"/>
    </source>
</evidence>
<keyword evidence="7 13" id="KW-0378">Hydrolase</keyword>
<dbReference type="Pfam" id="PF00128">
    <property type="entry name" value="Alpha-amylase"/>
    <property type="match status" value="2"/>
</dbReference>
<evidence type="ECO:0000256" key="1">
    <source>
        <dbReference type="ARBA" id="ARBA00004496"/>
    </source>
</evidence>
<accession>A0ABV7DU80</accession>
<dbReference type="SMART" id="SM00642">
    <property type="entry name" value="Aamy"/>
    <property type="match status" value="1"/>
</dbReference>
<dbReference type="Gene3D" id="3.20.20.80">
    <property type="entry name" value="Glycosidases"/>
    <property type="match status" value="1"/>
</dbReference>
<dbReference type="EC" id="3.2.1.141" evidence="4 13"/>
<keyword evidence="6" id="KW-0963">Cytoplasm</keyword>
<evidence type="ECO:0000256" key="13">
    <source>
        <dbReference type="PIRNR" id="PIRNR006337"/>
    </source>
</evidence>
<organism evidence="15 16">
    <name type="scientific">Tabrizicola soli</name>
    <dbReference type="NCBI Taxonomy" id="2185115"/>
    <lineage>
        <taxon>Bacteria</taxon>
        <taxon>Pseudomonadati</taxon>
        <taxon>Pseudomonadota</taxon>
        <taxon>Alphaproteobacteria</taxon>
        <taxon>Rhodobacterales</taxon>
        <taxon>Paracoccaceae</taxon>
        <taxon>Tabrizicola</taxon>
    </lineage>
</organism>
<dbReference type="Gene3D" id="1.10.10.760">
    <property type="entry name" value="E-set domains of sugar-utilizing enzymes"/>
    <property type="match status" value="1"/>
</dbReference>
<dbReference type="InterPro" id="IPR012768">
    <property type="entry name" value="Trehalose_TreZ"/>
</dbReference>
<evidence type="ECO:0000256" key="5">
    <source>
        <dbReference type="ARBA" id="ARBA00015938"/>
    </source>
</evidence>
<comment type="subcellular location">
    <subcellularLocation>
        <location evidence="1">Cytoplasm</location>
    </subcellularLocation>
</comment>
<evidence type="ECO:0000256" key="9">
    <source>
        <dbReference type="ARBA" id="ARBA00023295"/>
    </source>
</evidence>
<comment type="catalytic activity">
    <reaction evidence="12 13">
        <text>hydrolysis of (1-&gt;4)-alpha-D-glucosidic linkage in 4-alpha-D-[(1-&gt;4)-alpha-D-glucanosyl]n trehalose to yield trehalose and (1-&gt;4)-alpha-D-glucan.</text>
        <dbReference type="EC" id="3.2.1.141"/>
    </reaction>
</comment>
<protein>
    <recommendedName>
        <fullName evidence="5 13">Malto-oligosyltrehalose trehalohydrolase</fullName>
        <shortName evidence="13">MTHase</shortName>
        <ecNumber evidence="4 13">3.2.1.141</ecNumber>
    </recommendedName>
    <alternativeName>
        <fullName evidence="11 13">4-alpha-D-((1-&gt;4)-alpha-D-glucano)trehalose trehalohydrolase</fullName>
    </alternativeName>
    <alternativeName>
        <fullName evidence="10 13">Maltooligosyl trehalose trehalohydrolase</fullName>
    </alternativeName>
</protein>
<evidence type="ECO:0000256" key="10">
    <source>
        <dbReference type="ARBA" id="ARBA00032057"/>
    </source>
</evidence>
<dbReference type="InterPro" id="IPR006047">
    <property type="entry name" value="GH13_cat_dom"/>
</dbReference>
<dbReference type="SUPFAM" id="SSF81296">
    <property type="entry name" value="E set domains"/>
    <property type="match status" value="1"/>
</dbReference>
<dbReference type="InterPro" id="IPR013783">
    <property type="entry name" value="Ig-like_fold"/>
</dbReference>
<evidence type="ECO:0000256" key="7">
    <source>
        <dbReference type="ARBA" id="ARBA00022801"/>
    </source>
</evidence>
<comment type="pathway">
    <text evidence="2 13">Glycan biosynthesis; trehalose biosynthesis.</text>
</comment>
<dbReference type="CDD" id="cd11325">
    <property type="entry name" value="AmyAc_GTHase"/>
    <property type="match status" value="1"/>
</dbReference>
<dbReference type="RefSeq" id="WP_197643140.1">
    <property type="nucleotide sequence ID" value="NZ_JAEACP010000008.1"/>
</dbReference>